<sequence>MPKFAGPDMIPNCYLAYFLFFLPVFLLVGHPTALMKESNTIEAVVA</sequence>
<accession>A0AAV0FVR7</accession>
<evidence type="ECO:0000313" key="3">
    <source>
        <dbReference type="Proteomes" id="UP001152523"/>
    </source>
</evidence>
<reference evidence="2" key="1">
    <citation type="submission" date="2022-07" db="EMBL/GenBank/DDBJ databases">
        <authorList>
            <person name="Macas J."/>
            <person name="Novak P."/>
            <person name="Neumann P."/>
        </authorList>
    </citation>
    <scope>NUCLEOTIDE SEQUENCE</scope>
</reference>
<dbReference type="EMBL" id="CAMAPF010001015">
    <property type="protein sequence ID" value="CAH9139437.1"/>
    <property type="molecule type" value="Genomic_DNA"/>
</dbReference>
<protein>
    <submittedName>
        <fullName evidence="2">Uncharacterized protein</fullName>
    </submittedName>
</protein>
<keyword evidence="1" id="KW-0812">Transmembrane</keyword>
<comment type="caution">
    <text evidence="2">The sequence shown here is derived from an EMBL/GenBank/DDBJ whole genome shotgun (WGS) entry which is preliminary data.</text>
</comment>
<evidence type="ECO:0000313" key="2">
    <source>
        <dbReference type="EMBL" id="CAH9139437.1"/>
    </source>
</evidence>
<keyword evidence="1" id="KW-1133">Transmembrane helix</keyword>
<proteinExistence type="predicted"/>
<feature type="transmembrane region" description="Helical" evidence="1">
    <location>
        <begin position="12"/>
        <end position="30"/>
    </location>
</feature>
<gene>
    <name evidence="2" type="ORF">CEPIT_LOCUS37582</name>
</gene>
<dbReference type="Proteomes" id="UP001152523">
    <property type="component" value="Unassembled WGS sequence"/>
</dbReference>
<evidence type="ECO:0000256" key="1">
    <source>
        <dbReference type="SAM" id="Phobius"/>
    </source>
</evidence>
<dbReference type="AlphaFoldDB" id="A0AAV0FVR7"/>
<keyword evidence="3" id="KW-1185">Reference proteome</keyword>
<organism evidence="2 3">
    <name type="scientific">Cuscuta epithymum</name>
    <dbReference type="NCBI Taxonomy" id="186058"/>
    <lineage>
        <taxon>Eukaryota</taxon>
        <taxon>Viridiplantae</taxon>
        <taxon>Streptophyta</taxon>
        <taxon>Embryophyta</taxon>
        <taxon>Tracheophyta</taxon>
        <taxon>Spermatophyta</taxon>
        <taxon>Magnoliopsida</taxon>
        <taxon>eudicotyledons</taxon>
        <taxon>Gunneridae</taxon>
        <taxon>Pentapetalae</taxon>
        <taxon>asterids</taxon>
        <taxon>lamiids</taxon>
        <taxon>Solanales</taxon>
        <taxon>Convolvulaceae</taxon>
        <taxon>Cuscuteae</taxon>
        <taxon>Cuscuta</taxon>
        <taxon>Cuscuta subgen. Cuscuta</taxon>
    </lineage>
</organism>
<keyword evidence="1" id="KW-0472">Membrane</keyword>
<name>A0AAV0FVR7_9ASTE</name>